<sequence>MAKYKVTINKDTCIGCGVCASICPENWKMEDDGKANFISEISDADCNKDAQENCPTQSITVEEVG</sequence>
<dbReference type="EMBL" id="DTHV01000118">
    <property type="protein sequence ID" value="HGW60527.1"/>
    <property type="molecule type" value="Genomic_DNA"/>
</dbReference>
<dbReference type="PROSITE" id="PS00198">
    <property type="entry name" value="4FE4S_FER_1"/>
    <property type="match status" value="1"/>
</dbReference>
<reference evidence="8" key="1">
    <citation type="journal article" date="2020" name="mSystems">
        <title>Genome- and Community-Level Interaction Insights into Carbon Utilization and Element Cycling Functions of Hydrothermarchaeota in Hydrothermal Sediment.</title>
        <authorList>
            <person name="Zhou Z."/>
            <person name="Liu Y."/>
            <person name="Xu W."/>
            <person name="Pan J."/>
            <person name="Luo Z.H."/>
            <person name="Li M."/>
        </authorList>
    </citation>
    <scope>NUCLEOTIDE SEQUENCE [LARGE SCALE GENOMIC DNA]</scope>
    <source>
        <strain evidence="8">SpSt-794</strain>
    </source>
</reference>
<dbReference type="InterPro" id="IPR017896">
    <property type="entry name" value="4Fe4S_Fe-S-bd"/>
</dbReference>
<dbReference type="PROSITE" id="PS51379">
    <property type="entry name" value="4FE4S_FER_2"/>
    <property type="match status" value="1"/>
</dbReference>
<keyword evidence="5 6" id="KW-0411">Iron-sulfur</keyword>
<evidence type="ECO:0000256" key="4">
    <source>
        <dbReference type="ARBA" id="ARBA00023004"/>
    </source>
</evidence>
<dbReference type="Pfam" id="PF13370">
    <property type="entry name" value="Fer4_13"/>
    <property type="match status" value="1"/>
</dbReference>
<keyword evidence="1 6" id="KW-0813">Transport</keyword>
<accession>A0A7C4U146</accession>
<dbReference type="PANTHER" id="PTHR36923:SF3">
    <property type="entry name" value="FERREDOXIN"/>
    <property type="match status" value="1"/>
</dbReference>
<evidence type="ECO:0000256" key="1">
    <source>
        <dbReference type="ARBA" id="ARBA00022448"/>
    </source>
</evidence>
<dbReference type="GO" id="GO:0005506">
    <property type="term" value="F:iron ion binding"/>
    <property type="evidence" value="ECO:0007669"/>
    <property type="project" value="UniProtKB-UniRule"/>
</dbReference>
<evidence type="ECO:0000256" key="3">
    <source>
        <dbReference type="ARBA" id="ARBA00022982"/>
    </source>
</evidence>
<dbReference type="GO" id="GO:0009055">
    <property type="term" value="F:electron transfer activity"/>
    <property type="evidence" value="ECO:0007669"/>
    <property type="project" value="UniProtKB-UniRule"/>
</dbReference>
<dbReference type="InterPro" id="IPR001080">
    <property type="entry name" value="3Fe4S_ferredoxin"/>
</dbReference>
<gene>
    <name evidence="8" type="ORF">ENV82_03755</name>
</gene>
<evidence type="ECO:0000313" key="8">
    <source>
        <dbReference type="EMBL" id="HGW60527.1"/>
    </source>
</evidence>
<evidence type="ECO:0000256" key="2">
    <source>
        <dbReference type="ARBA" id="ARBA00022723"/>
    </source>
</evidence>
<keyword evidence="4 6" id="KW-0408">Iron</keyword>
<protein>
    <recommendedName>
        <fullName evidence="6">Ferredoxin</fullName>
    </recommendedName>
</protein>
<dbReference type="InterPro" id="IPR051269">
    <property type="entry name" value="Fe-S_cluster_ET"/>
</dbReference>
<proteinExistence type="predicted"/>
<dbReference type="PRINTS" id="PR00352">
    <property type="entry name" value="3FE4SFRDOXIN"/>
</dbReference>
<comment type="function">
    <text evidence="6">Ferredoxins are iron-sulfur proteins that transfer electrons in a wide variety of metabolic reactions.</text>
</comment>
<dbReference type="PANTHER" id="PTHR36923">
    <property type="entry name" value="FERREDOXIN"/>
    <property type="match status" value="1"/>
</dbReference>
<dbReference type="GO" id="GO:0051536">
    <property type="term" value="F:iron-sulfur cluster binding"/>
    <property type="evidence" value="ECO:0007669"/>
    <property type="project" value="UniProtKB-KW"/>
</dbReference>
<keyword evidence="2 6" id="KW-0479">Metal-binding</keyword>
<dbReference type="InterPro" id="IPR017900">
    <property type="entry name" value="4Fe4S_Fe_S_CS"/>
</dbReference>
<organism evidence="8">
    <name type="scientific">Caldisericum exile</name>
    <dbReference type="NCBI Taxonomy" id="693075"/>
    <lineage>
        <taxon>Bacteria</taxon>
        <taxon>Pseudomonadati</taxon>
        <taxon>Caldisericota/Cryosericota group</taxon>
        <taxon>Caldisericota</taxon>
        <taxon>Caldisericia</taxon>
        <taxon>Caldisericales</taxon>
        <taxon>Caldisericaceae</taxon>
        <taxon>Caldisericum</taxon>
    </lineage>
</organism>
<feature type="domain" description="4Fe-4S ferredoxin-type" evidence="7">
    <location>
        <begin position="4"/>
        <end position="32"/>
    </location>
</feature>
<evidence type="ECO:0000259" key="7">
    <source>
        <dbReference type="PROSITE" id="PS51379"/>
    </source>
</evidence>
<dbReference type="Gene3D" id="3.30.70.20">
    <property type="match status" value="1"/>
</dbReference>
<evidence type="ECO:0000256" key="6">
    <source>
        <dbReference type="RuleBase" id="RU368020"/>
    </source>
</evidence>
<evidence type="ECO:0000256" key="5">
    <source>
        <dbReference type="ARBA" id="ARBA00023014"/>
    </source>
</evidence>
<keyword evidence="3 6" id="KW-0249">Electron transport</keyword>
<dbReference type="AlphaFoldDB" id="A0A7C4U146"/>
<name>A0A7C4U146_9BACT</name>
<dbReference type="SUPFAM" id="SSF54862">
    <property type="entry name" value="4Fe-4S ferredoxins"/>
    <property type="match status" value="1"/>
</dbReference>
<comment type="caution">
    <text evidence="8">The sequence shown here is derived from an EMBL/GenBank/DDBJ whole genome shotgun (WGS) entry which is preliminary data.</text>
</comment>